<dbReference type="EMBL" id="OBMQ01000004">
    <property type="protein sequence ID" value="SOC06429.1"/>
    <property type="molecule type" value="Genomic_DNA"/>
</dbReference>
<dbReference type="InterPro" id="IPR024984">
    <property type="entry name" value="DUF3888"/>
</dbReference>
<evidence type="ECO:0000313" key="3">
    <source>
        <dbReference type="Proteomes" id="UP000219636"/>
    </source>
</evidence>
<reference evidence="3" key="1">
    <citation type="submission" date="2017-08" db="EMBL/GenBank/DDBJ databases">
        <authorList>
            <person name="Varghese N."/>
            <person name="Submissions S."/>
        </authorList>
    </citation>
    <scope>NUCLEOTIDE SEQUENCE [LARGE SCALE GENOMIC DNA]</scope>
    <source>
        <strain evidence="3">JC22</strain>
    </source>
</reference>
<protein>
    <submittedName>
        <fullName evidence="2">Uncharacterized protein DUF3888</fullName>
    </submittedName>
</protein>
<keyword evidence="3" id="KW-1185">Reference proteome</keyword>
<dbReference type="Pfam" id="PF13027">
    <property type="entry name" value="DUF3888"/>
    <property type="match status" value="1"/>
</dbReference>
<feature type="chain" id="PRO_5013307104" evidence="1">
    <location>
        <begin position="23"/>
        <end position="142"/>
    </location>
</feature>
<organism evidence="2 3">
    <name type="scientific">Ureibacillus xyleni</name>
    <dbReference type="NCBI Taxonomy" id="614648"/>
    <lineage>
        <taxon>Bacteria</taxon>
        <taxon>Bacillati</taxon>
        <taxon>Bacillota</taxon>
        <taxon>Bacilli</taxon>
        <taxon>Bacillales</taxon>
        <taxon>Caryophanaceae</taxon>
        <taxon>Ureibacillus</taxon>
    </lineage>
</organism>
<sequence length="142" mass="16427">MKKCMLILFSLIMLTSSHITHAESDFYQPPKESKEELVMDMFFSLLLPDVQKAVSKFYSDSYIESPLVYPYQINILKMERTNGYRGFMFSVVIEVTPVFGAHNPVGKDQLTFSITSSEVELTDFKHLEDVELPPHLQDLKKR</sequence>
<name>A0A285SFR2_9BACL</name>
<evidence type="ECO:0000256" key="1">
    <source>
        <dbReference type="SAM" id="SignalP"/>
    </source>
</evidence>
<feature type="signal peptide" evidence="1">
    <location>
        <begin position="1"/>
        <end position="22"/>
    </location>
</feature>
<dbReference type="Proteomes" id="UP000219636">
    <property type="component" value="Unassembled WGS sequence"/>
</dbReference>
<evidence type="ECO:0000313" key="2">
    <source>
        <dbReference type="EMBL" id="SOC06429.1"/>
    </source>
</evidence>
<dbReference type="AlphaFoldDB" id="A0A285SFR2"/>
<keyword evidence="1" id="KW-0732">Signal</keyword>
<proteinExistence type="predicted"/>
<accession>A0A285SFR2</accession>
<gene>
    <name evidence="2" type="ORF">SAMN05880501_104276</name>
</gene>